<evidence type="ECO:0000256" key="1">
    <source>
        <dbReference type="ARBA" id="ARBA00022490"/>
    </source>
</evidence>
<keyword evidence="1" id="KW-0963">Cytoplasm</keyword>
<proteinExistence type="predicted"/>
<dbReference type="Pfam" id="PF08459">
    <property type="entry name" value="UvrC_RNaseH_dom"/>
    <property type="match status" value="1"/>
</dbReference>
<dbReference type="FunFam" id="3.40.1440.10:FF:000001">
    <property type="entry name" value="UvrABC system protein C"/>
    <property type="match status" value="1"/>
</dbReference>
<evidence type="ECO:0000259" key="7">
    <source>
        <dbReference type="PROSITE" id="PS50151"/>
    </source>
</evidence>
<dbReference type="PANTHER" id="PTHR30562">
    <property type="entry name" value="UVRC/OXIDOREDUCTASE"/>
    <property type="match status" value="1"/>
</dbReference>
<name>A0A517LZ97_9BACT</name>
<sequence>MSENSESANNAPESGAELGFEYAAAKVRTFPQTPGVYLMKDAAGRVIYIGKAKNLRSRAGSYFLKAAAEEQRTADWIGEIADIDFMDCDSEVDALLMESRLIKDIQPKNNKDLKDDKTFPYLMITTREEFPRIEVTREPRDRGVKLYGPFPSAGALRGAIQVLQRIFRFRTCSLDITEGDERWKWFRPCLLASIDQCTAPCNLRISKEDYRQDIRRLQTFLDGGSKKLLNELRGEMMEASKALQFEKAAKLRDEIRMLEKLDERGDLETHAQPEVFYVDPKKGLTGLRKVLSLKETPRVIEGVDIAHLSGGETVASLVQFIDGLPFKPGYRRFRIKDVKGIDDYRSIYEVVSRRFRSLSDNQEKFPDILLIDGGKGQLNSAMAAFRDQEITPPTVISLAKRDEEIFVPGESEPIRLSRNAFALRLLQYVRDESHRFAQHYHHILRSKSTLER</sequence>
<evidence type="ECO:0000256" key="2">
    <source>
        <dbReference type="ARBA" id="ARBA00022763"/>
    </source>
</evidence>
<evidence type="ECO:0000259" key="8">
    <source>
        <dbReference type="PROSITE" id="PS50164"/>
    </source>
</evidence>
<keyword evidence="3" id="KW-0228">DNA excision</keyword>
<dbReference type="GO" id="GO:0009380">
    <property type="term" value="C:excinuclease repair complex"/>
    <property type="evidence" value="ECO:0007669"/>
    <property type="project" value="TreeGrafter"/>
</dbReference>
<dbReference type="CDD" id="cd10434">
    <property type="entry name" value="GIY-YIG_UvrC_Cho"/>
    <property type="match status" value="1"/>
</dbReference>
<keyword evidence="6" id="KW-0742">SOS response</keyword>
<dbReference type="InterPro" id="IPR036876">
    <property type="entry name" value="UVR_dom_sf"/>
</dbReference>
<dbReference type="AlphaFoldDB" id="A0A517LZ97"/>
<gene>
    <name evidence="10" type="primary">uvrC_1</name>
    <name evidence="10" type="ORF">EC9_21300</name>
</gene>
<keyword evidence="11" id="KW-1185">Reference proteome</keyword>
<accession>A0A517LZ97</accession>
<evidence type="ECO:0000256" key="4">
    <source>
        <dbReference type="ARBA" id="ARBA00022881"/>
    </source>
</evidence>
<dbReference type="InterPro" id="IPR038476">
    <property type="entry name" value="UvrC_RNase_H_dom_sf"/>
</dbReference>
<dbReference type="SMART" id="SM00465">
    <property type="entry name" value="GIYc"/>
    <property type="match status" value="1"/>
</dbReference>
<feature type="domain" description="GIY-YIG" evidence="8">
    <location>
        <begin position="32"/>
        <end position="111"/>
    </location>
</feature>
<dbReference type="Proteomes" id="UP000319557">
    <property type="component" value="Chromosome"/>
</dbReference>
<dbReference type="RefSeq" id="WP_145344705.1">
    <property type="nucleotide sequence ID" value="NZ_CP036261.1"/>
</dbReference>
<dbReference type="SUPFAM" id="SSF82771">
    <property type="entry name" value="GIY-YIG endonuclease"/>
    <property type="match status" value="1"/>
</dbReference>
<dbReference type="Gene3D" id="4.10.860.10">
    <property type="entry name" value="UVR domain"/>
    <property type="match status" value="1"/>
</dbReference>
<dbReference type="KEGG" id="ruv:EC9_21300"/>
<evidence type="ECO:0000313" key="11">
    <source>
        <dbReference type="Proteomes" id="UP000319557"/>
    </source>
</evidence>
<dbReference type="InterPro" id="IPR050066">
    <property type="entry name" value="UvrABC_protein_C"/>
</dbReference>
<dbReference type="FunFam" id="3.30.420.340:FF:000001">
    <property type="entry name" value="UvrABC system protein C"/>
    <property type="match status" value="1"/>
</dbReference>
<dbReference type="Pfam" id="PF01541">
    <property type="entry name" value="GIY-YIG"/>
    <property type="match status" value="1"/>
</dbReference>
<dbReference type="SUPFAM" id="SSF46600">
    <property type="entry name" value="C-terminal UvrC-binding domain of UvrB"/>
    <property type="match status" value="1"/>
</dbReference>
<dbReference type="Gene3D" id="3.30.420.340">
    <property type="entry name" value="UvrC, RNAse H endonuclease domain"/>
    <property type="match status" value="1"/>
</dbReference>
<dbReference type="InterPro" id="IPR001162">
    <property type="entry name" value="UvrC_RNase_H_dom"/>
</dbReference>
<evidence type="ECO:0000313" key="10">
    <source>
        <dbReference type="EMBL" id="QDS87947.1"/>
    </source>
</evidence>
<evidence type="ECO:0000259" key="9">
    <source>
        <dbReference type="PROSITE" id="PS50165"/>
    </source>
</evidence>
<dbReference type="EMBL" id="CP036261">
    <property type="protein sequence ID" value="QDS87947.1"/>
    <property type="molecule type" value="Genomic_DNA"/>
</dbReference>
<dbReference type="PROSITE" id="PS50151">
    <property type="entry name" value="UVR"/>
    <property type="match status" value="1"/>
</dbReference>
<dbReference type="InterPro" id="IPR001943">
    <property type="entry name" value="UVR_dom"/>
</dbReference>
<evidence type="ECO:0000256" key="5">
    <source>
        <dbReference type="ARBA" id="ARBA00023204"/>
    </source>
</evidence>
<dbReference type="InterPro" id="IPR047296">
    <property type="entry name" value="GIY-YIG_UvrC_Cho"/>
</dbReference>
<dbReference type="OrthoDB" id="9804933at2"/>
<keyword evidence="5" id="KW-0234">DNA repair</keyword>
<dbReference type="Gene3D" id="3.40.1440.10">
    <property type="entry name" value="GIY-YIG endonuclease"/>
    <property type="match status" value="1"/>
</dbReference>
<keyword evidence="4" id="KW-0267">Excision nuclease</keyword>
<dbReference type="GO" id="GO:0009432">
    <property type="term" value="P:SOS response"/>
    <property type="evidence" value="ECO:0007669"/>
    <property type="project" value="UniProtKB-KW"/>
</dbReference>
<dbReference type="InterPro" id="IPR000305">
    <property type="entry name" value="GIY-YIG_endonuc"/>
</dbReference>
<dbReference type="GO" id="GO:0009381">
    <property type="term" value="F:excinuclease ABC activity"/>
    <property type="evidence" value="ECO:0007669"/>
    <property type="project" value="InterPro"/>
</dbReference>
<dbReference type="GO" id="GO:0006289">
    <property type="term" value="P:nucleotide-excision repair"/>
    <property type="evidence" value="ECO:0007669"/>
    <property type="project" value="InterPro"/>
</dbReference>
<reference evidence="10 11" key="1">
    <citation type="submission" date="2019-02" db="EMBL/GenBank/DDBJ databases">
        <title>Deep-cultivation of Planctomycetes and their phenomic and genomic characterization uncovers novel biology.</title>
        <authorList>
            <person name="Wiegand S."/>
            <person name="Jogler M."/>
            <person name="Boedeker C."/>
            <person name="Pinto D."/>
            <person name="Vollmers J."/>
            <person name="Rivas-Marin E."/>
            <person name="Kohn T."/>
            <person name="Peeters S.H."/>
            <person name="Heuer A."/>
            <person name="Rast P."/>
            <person name="Oberbeckmann S."/>
            <person name="Bunk B."/>
            <person name="Jeske O."/>
            <person name="Meyerdierks A."/>
            <person name="Storesund J.E."/>
            <person name="Kallscheuer N."/>
            <person name="Luecker S."/>
            <person name="Lage O.M."/>
            <person name="Pohl T."/>
            <person name="Merkel B.J."/>
            <person name="Hornburger P."/>
            <person name="Mueller R.-W."/>
            <person name="Bruemmer F."/>
            <person name="Labrenz M."/>
            <person name="Spormann A.M."/>
            <person name="Op den Camp H."/>
            <person name="Overmann J."/>
            <person name="Amann R."/>
            <person name="Jetten M.S.M."/>
            <person name="Mascher T."/>
            <person name="Medema M.H."/>
            <person name="Devos D.P."/>
            <person name="Kaster A.-K."/>
            <person name="Ovreas L."/>
            <person name="Rohde M."/>
            <person name="Galperin M.Y."/>
            <person name="Jogler C."/>
        </authorList>
    </citation>
    <scope>NUCLEOTIDE SEQUENCE [LARGE SCALE GENOMIC DNA]</scope>
    <source>
        <strain evidence="10 11">EC9</strain>
    </source>
</reference>
<evidence type="ECO:0000256" key="3">
    <source>
        <dbReference type="ARBA" id="ARBA00022769"/>
    </source>
</evidence>
<dbReference type="InterPro" id="IPR035901">
    <property type="entry name" value="GIY-YIG_endonuc_sf"/>
</dbReference>
<protein>
    <submittedName>
        <fullName evidence="10">UvrABC system protein C</fullName>
    </submittedName>
</protein>
<dbReference type="Pfam" id="PF02151">
    <property type="entry name" value="UVR"/>
    <property type="match status" value="1"/>
</dbReference>
<evidence type="ECO:0000256" key="6">
    <source>
        <dbReference type="ARBA" id="ARBA00023236"/>
    </source>
</evidence>
<feature type="domain" description="UVR" evidence="7">
    <location>
        <begin position="226"/>
        <end position="261"/>
    </location>
</feature>
<dbReference type="PANTHER" id="PTHR30562:SF1">
    <property type="entry name" value="UVRABC SYSTEM PROTEIN C"/>
    <property type="match status" value="1"/>
</dbReference>
<keyword evidence="2" id="KW-0227">DNA damage</keyword>
<organism evidence="10 11">
    <name type="scientific">Rosistilla ulvae</name>
    <dbReference type="NCBI Taxonomy" id="1930277"/>
    <lineage>
        <taxon>Bacteria</taxon>
        <taxon>Pseudomonadati</taxon>
        <taxon>Planctomycetota</taxon>
        <taxon>Planctomycetia</taxon>
        <taxon>Pirellulales</taxon>
        <taxon>Pirellulaceae</taxon>
        <taxon>Rosistilla</taxon>
    </lineage>
</organism>
<dbReference type="PROSITE" id="PS50165">
    <property type="entry name" value="UVRC"/>
    <property type="match status" value="1"/>
</dbReference>
<dbReference type="PROSITE" id="PS50164">
    <property type="entry name" value="GIY_YIG"/>
    <property type="match status" value="1"/>
</dbReference>
<feature type="domain" description="UvrC family homology region profile" evidence="9">
    <location>
        <begin position="233"/>
        <end position="385"/>
    </location>
</feature>